<dbReference type="Proteomes" id="UP001583186">
    <property type="component" value="Unassembled WGS sequence"/>
</dbReference>
<comment type="similarity">
    <text evidence="1">Belongs to the CTAG/PCC1 family.</text>
</comment>
<dbReference type="Pfam" id="PF09341">
    <property type="entry name" value="Pcc1"/>
    <property type="match status" value="1"/>
</dbReference>
<dbReference type="Gene3D" id="3.30.310.50">
    <property type="entry name" value="Alpha-D-phosphohexomutase, C-terminal domain"/>
    <property type="match status" value="1"/>
</dbReference>
<name>A0ABR3ZQX4_9PEZI</name>
<sequence>MVVDPDFPCSLVIDIPFPTARLATVALQALSVDKELSPSVRRSFAVEDTPDDSSDSADSKTVLRTTYEASTNRMLRVSVNAFLDSVGLVVEVMGALDEDVLEAEAAT</sequence>
<comment type="caution">
    <text evidence="2">The sequence shown here is derived from an EMBL/GenBank/DDBJ whole genome shotgun (WGS) entry which is preliminary data.</text>
</comment>
<evidence type="ECO:0000256" key="1">
    <source>
        <dbReference type="ARBA" id="ARBA00007073"/>
    </source>
</evidence>
<dbReference type="PANTHER" id="PTHR31283">
    <property type="entry name" value="EKC/KEOPS COMPLEX SUBUNIT PCC1 FAMILY MEMBER"/>
    <property type="match status" value="1"/>
</dbReference>
<dbReference type="PANTHER" id="PTHR31283:SF5">
    <property type="entry name" value="EKC_KEOPS COMPLEX SUBUNIT LAGE3"/>
    <property type="match status" value="1"/>
</dbReference>
<protein>
    <submittedName>
        <fullName evidence="2">Uncharacterized protein</fullName>
    </submittedName>
</protein>
<dbReference type="InterPro" id="IPR015419">
    <property type="entry name" value="CTAG/Pcc1"/>
</dbReference>
<proteinExistence type="inferred from homology"/>
<gene>
    <name evidence="2" type="ORF">Sste5346_000736</name>
</gene>
<organism evidence="2 3">
    <name type="scientific">Sporothrix stenoceras</name>
    <dbReference type="NCBI Taxonomy" id="5173"/>
    <lineage>
        <taxon>Eukaryota</taxon>
        <taxon>Fungi</taxon>
        <taxon>Dikarya</taxon>
        <taxon>Ascomycota</taxon>
        <taxon>Pezizomycotina</taxon>
        <taxon>Sordariomycetes</taxon>
        <taxon>Sordariomycetidae</taxon>
        <taxon>Ophiostomatales</taxon>
        <taxon>Ophiostomataceae</taxon>
        <taxon>Sporothrix</taxon>
    </lineage>
</organism>
<evidence type="ECO:0000313" key="2">
    <source>
        <dbReference type="EMBL" id="KAL1902825.1"/>
    </source>
</evidence>
<dbReference type="EMBL" id="JAWCUI010000003">
    <property type="protein sequence ID" value="KAL1902825.1"/>
    <property type="molecule type" value="Genomic_DNA"/>
</dbReference>
<accession>A0ABR3ZQX4</accession>
<keyword evidence="3" id="KW-1185">Reference proteome</keyword>
<reference evidence="2 3" key="1">
    <citation type="journal article" date="2024" name="IMA Fungus">
        <title>IMA Genome - F19 : A genome assembly and annotation guide to empower mycologists, including annotated draft genome sequences of Ceratocystis pirilliformis, Diaporthe australafricana, Fusarium ophioides, Paecilomyces lecythidis, and Sporothrix stenoceras.</title>
        <authorList>
            <person name="Aylward J."/>
            <person name="Wilson A.M."/>
            <person name="Visagie C.M."/>
            <person name="Spraker J."/>
            <person name="Barnes I."/>
            <person name="Buitendag C."/>
            <person name="Ceriani C."/>
            <person name="Del Mar Angel L."/>
            <person name="du Plessis D."/>
            <person name="Fuchs T."/>
            <person name="Gasser K."/>
            <person name="Kramer D."/>
            <person name="Li W."/>
            <person name="Munsamy K."/>
            <person name="Piso A."/>
            <person name="Price J.L."/>
            <person name="Sonnekus B."/>
            <person name="Thomas C."/>
            <person name="van der Nest A."/>
            <person name="van Dijk A."/>
            <person name="van Heerden A."/>
            <person name="van Vuuren N."/>
            <person name="Yilmaz N."/>
            <person name="Duong T.A."/>
            <person name="van der Merwe N.A."/>
            <person name="Wingfield M.J."/>
            <person name="Wingfield B.D."/>
        </authorList>
    </citation>
    <scope>NUCLEOTIDE SEQUENCE [LARGE SCALE GENOMIC DNA]</scope>
    <source>
        <strain evidence="2 3">CMW 5346</strain>
    </source>
</reference>
<evidence type="ECO:0000313" key="3">
    <source>
        <dbReference type="Proteomes" id="UP001583186"/>
    </source>
</evidence>